<comment type="caution">
    <text evidence="1">The sequence shown here is derived from an EMBL/GenBank/DDBJ whole genome shotgun (WGS) entry which is preliminary data.</text>
</comment>
<dbReference type="EMBL" id="VUJX02000002">
    <property type="protein sequence ID" value="KAL0940447.1"/>
    <property type="molecule type" value="Genomic_DNA"/>
</dbReference>
<proteinExistence type="predicted"/>
<protein>
    <submittedName>
        <fullName evidence="1">1-phosphatidylinositol-bisphosphate phosphodiesterase</fullName>
    </submittedName>
</protein>
<evidence type="ECO:0000313" key="2">
    <source>
        <dbReference type="Proteomes" id="UP000805649"/>
    </source>
</evidence>
<sequence length="592" mass="66399">MRVNFGMSQDCPLHKYQADGGHPDGQHKGPQCDLDESLLQHLTALYNKYANENSNWSKDQIGIFMQNVQMEDPNGPASYLAEKDSLNLFDFVEYFTSPCGNALELAIPEDFDSSTEVYKNTLLRGCRCIEIDIWDGIEYIVPGLDSDEPNNKLRSPTKVLPQEMSRLDRIALKVAGWAMQKFEKAKSSPWLYIDKGNFLSRRVPGGDYAFIVSDLPLIVSLEVHCSPRQQDAMADIMKEAWNDYLLPAPEFELNPLPSPSELSRKILVKVKYVPSKHSRNSGESILEKRTEMPKTPVKVEEREVKTSAITARLSRLSVHTRGVTFKSLEQREAMMPNHVFSLSEPVALDLQHRNPTALFGHNKDFLMRIYPHRMRIDSSNFDPTIFWQAGAQLVALNWQSLDIGMMLNEGMFSGSNGYVLKPGGYRSADEIKARAGDIVSNLLSIPNKMLQRVAVTVMAAQYLPQVGGKDFTPYVKVELHARPDVFTVAAGNKVSAEQTMYSDQTRNGRGSNPSFGGEMIEFTNIGSVVSKLTFLSFVVMNNTVGTDEVSAWACIRLDRMRRGYRSVRLLDNSGMPSKGVLFVKLEVNSTSI</sequence>
<organism evidence="1 2">
    <name type="scientific">Colletotrichum truncatum</name>
    <name type="common">Anthracnose fungus</name>
    <name type="synonym">Colletotrichum capsici</name>
    <dbReference type="NCBI Taxonomy" id="5467"/>
    <lineage>
        <taxon>Eukaryota</taxon>
        <taxon>Fungi</taxon>
        <taxon>Dikarya</taxon>
        <taxon>Ascomycota</taxon>
        <taxon>Pezizomycotina</taxon>
        <taxon>Sordariomycetes</taxon>
        <taxon>Hypocreomycetidae</taxon>
        <taxon>Glomerellales</taxon>
        <taxon>Glomerellaceae</taxon>
        <taxon>Colletotrichum</taxon>
        <taxon>Colletotrichum truncatum species complex</taxon>
    </lineage>
</organism>
<name>A0ACC3Z8L9_COLTU</name>
<evidence type="ECO:0000313" key="1">
    <source>
        <dbReference type="EMBL" id="KAL0940447.1"/>
    </source>
</evidence>
<keyword evidence="2" id="KW-1185">Reference proteome</keyword>
<dbReference type="Proteomes" id="UP000805649">
    <property type="component" value="Unassembled WGS sequence"/>
</dbReference>
<reference evidence="1 2" key="1">
    <citation type="journal article" date="2020" name="Phytopathology">
        <title>Genome Sequence Resources of Colletotrichum truncatum, C. plurivorum, C. musicola, and C. sojae: Four Species Pathogenic to Soybean (Glycine max).</title>
        <authorList>
            <person name="Rogerio F."/>
            <person name="Boufleur T.R."/>
            <person name="Ciampi-Guillardi M."/>
            <person name="Sukno S.A."/>
            <person name="Thon M.R."/>
            <person name="Massola Junior N.S."/>
            <person name="Baroncelli R."/>
        </authorList>
    </citation>
    <scope>NUCLEOTIDE SEQUENCE [LARGE SCALE GENOMIC DNA]</scope>
    <source>
        <strain evidence="1 2">CMES1059</strain>
    </source>
</reference>
<accession>A0ACC3Z8L9</accession>
<gene>
    <name evidence="1" type="ORF">CTRU02_203210</name>
</gene>